<keyword evidence="3" id="KW-1185">Reference proteome</keyword>
<dbReference type="AlphaFoldDB" id="A0A8R1EBU2"/>
<feature type="chain" id="PRO_5035724855" description="Reverse transcriptase domain-containing protein" evidence="1">
    <location>
        <begin position="23"/>
        <end position="125"/>
    </location>
</feature>
<reference evidence="2" key="2">
    <citation type="submission" date="2022-06" db="UniProtKB">
        <authorList>
            <consortium name="EnsemblMetazoa"/>
        </authorList>
    </citation>
    <scope>IDENTIFICATION</scope>
    <source>
        <strain evidence="2">DF5081</strain>
    </source>
</reference>
<sequence length="125" mass="14182">MWEKCNEFKIPLVAFFLDLACAFDNVNWTKITEVLNNLQIGRNVILALNNSNSLPFGDLNVLNKKMKFKIKRGVCQGDSSSPPGVGPKRSYRNEILGDQHVHPVVLRKYGPMTSLDRLNLQPMRP</sequence>
<evidence type="ECO:0008006" key="4">
    <source>
        <dbReference type="Google" id="ProtNLM"/>
    </source>
</evidence>
<reference evidence="3" key="1">
    <citation type="submission" date="2010-08" db="EMBL/GenBank/DDBJ databases">
        <authorList>
            <consortium name="Caenorhabditis japonica Sequencing Consortium"/>
            <person name="Wilson R.K."/>
        </authorList>
    </citation>
    <scope>NUCLEOTIDE SEQUENCE [LARGE SCALE GENOMIC DNA]</scope>
    <source>
        <strain evidence="3">DF5081</strain>
    </source>
</reference>
<dbReference type="EnsemblMetazoa" id="CJA30885.1">
    <property type="protein sequence ID" value="CJA30885.1"/>
    <property type="gene ID" value="WBGene00206732"/>
</dbReference>
<organism evidence="2 3">
    <name type="scientific">Caenorhabditis japonica</name>
    <dbReference type="NCBI Taxonomy" id="281687"/>
    <lineage>
        <taxon>Eukaryota</taxon>
        <taxon>Metazoa</taxon>
        <taxon>Ecdysozoa</taxon>
        <taxon>Nematoda</taxon>
        <taxon>Chromadorea</taxon>
        <taxon>Rhabditida</taxon>
        <taxon>Rhabditina</taxon>
        <taxon>Rhabditomorpha</taxon>
        <taxon>Rhabditoidea</taxon>
        <taxon>Rhabditidae</taxon>
        <taxon>Peloderinae</taxon>
        <taxon>Caenorhabditis</taxon>
    </lineage>
</organism>
<dbReference type="Proteomes" id="UP000005237">
    <property type="component" value="Unassembled WGS sequence"/>
</dbReference>
<evidence type="ECO:0000313" key="2">
    <source>
        <dbReference type="EnsemblMetazoa" id="CJA30885.1"/>
    </source>
</evidence>
<evidence type="ECO:0000256" key="1">
    <source>
        <dbReference type="SAM" id="SignalP"/>
    </source>
</evidence>
<accession>A0A8R1EBU2</accession>
<name>A0A8R1EBU2_CAEJA</name>
<proteinExistence type="predicted"/>
<evidence type="ECO:0000313" key="3">
    <source>
        <dbReference type="Proteomes" id="UP000005237"/>
    </source>
</evidence>
<keyword evidence="1" id="KW-0732">Signal</keyword>
<feature type="signal peptide" evidence="1">
    <location>
        <begin position="1"/>
        <end position="22"/>
    </location>
</feature>
<protein>
    <recommendedName>
        <fullName evidence="4">Reverse transcriptase domain-containing protein</fullName>
    </recommendedName>
</protein>